<comment type="caution">
    <text evidence="6">The sequence shown here is derived from an EMBL/GenBank/DDBJ whole genome shotgun (WGS) entry which is preliminary data.</text>
</comment>
<dbReference type="Gene3D" id="3.40.50.300">
    <property type="entry name" value="P-loop containing nucleotide triphosphate hydrolases"/>
    <property type="match status" value="1"/>
</dbReference>
<evidence type="ECO:0000259" key="5">
    <source>
        <dbReference type="PROSITE" id="PS50893"/>
    </source>
</evidence>
<dbReference type="Pfam" id="PF00005">
    <property type="entry name" value="ABC_tran"/>
    <property type="match status" value="1"/>
</dbReference>
<reference evidence="6 7" key="1">
    <citation type="journal article" date="2016" name="Nat. Commun.">
        <title>Thousands of microbial genomes shed light on interconnected biogeochemical processes in an aquifer system.</title>
        <authorList>
            <person name="Anantharaman K."/>
            <person name="Brown C.T."/>
            <person name="Hug L.A."/>
            <person name="Sharon I."/>
            <person name="Castelle C.J."/>
            <person name="Probst A.J."/>
            <person name="Thomas B.C."/>
            <person name="Singh A."/>
            <person name="Wilkins M.J."/>
            <person name="Karaoz U."/>
            <person name="Brodie E.L."/>
            <person name="Williams K.H."/>
            <person name="Hubbard S.S."/>
            <person name="Banfield J.F."/>
        </authorList>
    </citation>
    <scope>NUCLEOTIDE SEQUENCE [LARGE SCALE GENOMIC DNA]</scope>
</reference>
<proteinExistence type="inferred from homology"/>
<evidence type="ECO:0000256" key="4">
    <source>
        <dbReference type="ARBA" id="ARBA00022840"/>
    </source>
</evidence>
<sequence>MIEAIDLKKSFGVTQAVKGVSFSVKKGEIVGFLGPNGAGKSTTLRLLTGYLSPDSGEARIEGFSITKEPLAAKSRIGYLPESAASYKAMTVFEYLHFAAQLRGLEKEGLKRAVGLVIEKTKLAEVVNKTIGTLSKGFRQRVGFAQALVHDPPVLVLDEPTDGLDPNQKREVRKLIRSLAQEKAILLSTHILEEMEAVCDRAIVLNQGQIVAQGTPAELLARSKRQGAVELGFAAPVSVEAQTALFSTAGLVGLEVLGDRRLLALAQPGTSLLVPLQSKLAQLGLEPQEIFVHKGSMEEVFAQLTQGGTP</sequence>
<dbReference type="PANTHER" id="PTHR43335:SF4">
    <property type="entry name" value="ABC TRANSPORTER, ATP-BINDING PROTEIN"/>
    <property type="match status" value="1"/>
</dbReference>
<dbReference type="AlphaFoldDB" id="A0A1F6GQG0"/>
<keyword evidence="4" id="KW-0067">ATP-binding</keyword>
<dbReference type="SUPFAM" id="SSF52540">
    <property type="entry name" value="P-loop containing nucleoside triphosphate hydrolases"/>
    <property type="match status" value="1"/>
</dbReference>
<dbReference type="GO" id="GO:0005524">
    <property type="term" value="F:ATP binding"/>
    <property type="evidence" value="ECO:0007669"/>
    <property type="project" value="UniProtKB-KW"/>
</dbReference>
<evidence type="ECO:0000313" key="6">
    <source>
        <dbReference type="EMBL" id="OGH00268.1"/>
    </source>
</evidence>
<dbReference type="InterPro" id="IPR027417">
    <property type="entry name" value="P-loop_NTPase"/>
</dbReference>
<evidence type="ECO:0000256" key="3">
    <source>
        <dbReference type="ARBA" id="ARBA00022741"/>
    </source>
</evidence>
<organism evidence="6 7">
    <name type="scientific">Candidatus Lambdaproteobacteria bacterium RIFOXYD2_FULL_56_26</name>
    <dbReference type="NCBI Taxonomy" id="1817773"/>
    <lineage>
        <taxon>Bacteria</taxon>
        <taxon>Pseudomonadati</taxon>
        <taxon>Pseudomonadota</taxon>
        <taxon>Candidatus Lambdaproteobacteria</taxon>
    </lineage>
</organism>
<dbReference type="Proteomes" id="UP000177583">
    <property type="component" value="Unassembled WGS sequence"/>
</dbReference>
<dbReference type="SMART" id="SM00382">
    <property type="entry name" value="AAA"/>
    <property type="match status" value="1"/>
</dbReference>
<dbReference type="EMBL" id="MFNF01000048">
    <property type="protein sequence ID" value="OGH00268.1"/>
    <property type="molecule type" value="Genomic_DNA"/>
</dbReference>
<keyword evidence="3" id="KW-0547">Nucleotide-binding</keyword>
<name>A0A1F6GQG0_9PROT</name>
<evidence type="ECO:0000313" key="7">
    <source>
        <dbReference type="Proteomes" id="UP000177583"/>
    </source>
</evidence>
<comment type="similarity">
    <text evidence="1">Belongs to the ABC transporter superfamily.</text>
</comment>
<feature type="domain" description="ABC transporter" evidence="5">
    <location>
        <begin position="2"/>
        <end position="231"/>
    </location>
</feature>
<evidence type="ECO:0000256" key="2">
    <source>
        <dbReference type="ARBA" id="ARBA00022448"/>
    </source>
</evidence>
<keyword evidence="2" id="KW-0813">Transport</keyword>
<dbReference type="CDD" id="cd03230">
    <property type="entry name" value="ABC_DR_subfamily_A"/>
    <property type="match status" value="1"/>
</dbReference>
<dbReference type="PANTHER" id="PTHR43335">
    <property type="entry name" value="ABC TRANSPORTER, ATP-BINDING PROTEIN"/>
    <property type="match status" value="1"/>
</dbReference>
<gene>
    <name evidence="6" type="ORF">A2557_05930</name>
</gene>
<dbReference type="InterPro" id="IPR003593">
    <property type="entry name" value="AAA+_ATPase"/>
</dbReference>
<dbReference type="InterPro" id="IPR003439">
    <property type="entry name" value="ABC_transporter-like_ATP-bd"/>
</dbReference>
<dbReference type="PROSITE" id="PS50893">
    <property type="entry name" value="ABC_TRANSPORTER_2"/>
    <property type="match status" value="1"/>
</dbReference>
<dbReference type="GO" id="GO:0016887">
    <property type="term" value="F:ATP hydrolysis activity"/>
    <property type="evidence" value="ECO:0007669"/>
    <property type="project" value="InterPro"/>
</dbReference>
<protein>
    <recommendedName>
        <fullName evidence="5">ABC transporter domain-containing protein</fullName>
    </recommendedName>
</protein>
<accession>A0A1F6GQG0</accession>
<evidence type="ECO:0000256" key="1">
    <source>
        <dbReference type="ARBA" id="ARBA00005417"/>
    </source>
</evidence>